<organism evidence="1">
    <name type="scientific">Hordeum vulgare subsp. vulgare</name>
    <name type="common">Domesticated barley</name>
    <dbReference type="NCBI Taxonomy" id="112509"/>
    <lineage>
        <taxon>Eukaryota</taxon>
        <taxon>Viridiplantae</taxon>
        <taxon>Streptophyta</taxon>
        <taxon>Embryophyta</taxon>
        <taxon>Tracheophyta</taxon>
        <taxon>Spermatophyta</taxon>
        <taxon>Magnoliopsida</taxon>
        <taxon>Liliopsida</taxon>
        <taxon>Poales</taxon>
        <taxon>Poaceae</taxon>
        <taxon>BOP clade</taxon>
        <taxon>Pooideae</taxon>
        <taxon>Triticodae</taxon>
        <taxon>Triticeae</taxon>
        <taxon>Hordeinae</taxon>
        <taxon>Hordeum</taxon>
    </lineage>
</organism>
<name>F2DMC8_HORVV</name>
<dbReference type="AlphaFoldDB" id="F2DMC8"/>
<evidence type="ECO:0000313" key="1">
    <source>
        <dbReference type="EMBL" id="BAJ96249.1"/>
    </source>
</evidence>
<proteinExistence type="evidence at transcript level"/>
<dbReference type="EMBL" id="AK365046">
    <property type="protein sequence ID" value="BAJ96249.1"/>
    <property type="molecule type" value="mRNA"/>
</dbReference>
<protein>
    <submittedName>
        <fullName evidence="1">Predicted protein</fullName>
    </submittedName>
</protein>
<reference evidence="1" key="1">
    <citation type="journal article" date="2011" name="Plant Physiol.">
        <title>Comprehensive sequence analysis of 24,783 barley full-length cDNAs derived from 12 clone libraries.</title>
        <authorList>
            <person name="Matsumoto T."/>
            <person name="Tanaka T."/>
            <person name="Sakai H."/>
            <person name="Amano N."/>
            <person name="Kanamori H."/>
            <person name="Kurita K."/>
            <person name="Kikuta A."/>
            <person name="Kamiya K."/>
            <person name="Yamamoto M."/>
            <person name="Ikawa H."/>
            <person name="Fujii N."/>
            <person name="Hori K."/>
            <person name="Itoh T."/>
            <person name="Sato K."/>
        </authorList>
    </citation>
    <scope>NUCLEOTIDE SEQUENCE</scope>
    <source>
        <tissue evidence="1">Shoot and root</tissue>
    </source>
</reference>
<dbReference type="EMBL" id="AK365906">
    <property type="protein sequence ID" value="BAJ97109.1"/>
    <property type="molecule type" value="mRNA"/>
</dbReference>
<sequence>MEKEPTCHWPTKTKFLTRISLSLAQGQISLCIRVSVAWIISTSTVLHNQGL</sequence>
<accession>F2DMC8</accession>